<name>A0A6N8FD39_9GAMM</name>
<evidence type="ECO:0000313" key="1">
    <source>
        <dbReference type="EMBL" id="MUH73107.1"/>
    </source>
</evidence>
<dbReference type="Proteomes" id="UP000439994">
    <property type="component" value="Unassembled WGS sequence"/>
</dbReference>
<evidence type="ECO:0000313" key="2">
    <source>
        <dbReference type="Proteomes" id="UP000439994"/>
    </source>
</evidence>
<keyword evidence="2" id="KW-1185">Reference proteome</keyword>
<dbReference type="EMBL" id="WOCD01000005">
    <property type="protein sequence ID" value="MUH73107.1"/>
    <property type="molecule type" value="Genomic_DNA"/>
</dbReference>
<dbReference type="RefSeq" id="WP_155696302.1">
    <property type="nucleotide sequence ID" value="NZ_WOCD01000005.1"/>
</dbReference>
<dbReference type="OrthoDB" id="6838256at2"/>
<gene>
    <name evidence="1" type="ORF">GNP35_11815</name>
</gene>
<dbReference type="SUPFAM" id="SSF53850">
    <property type="entry name" value="Periplasmic binding protein-like II"/>
    <property type="match status" value="1"/>
</dbReference>
<organism evidence="1 2">
    <name type="scientific">Psychrosphaera haliotis</name>
    <dbReference type="NCBI Taxonomy" id="555083"/>
    <lineage>
        <taxon>Bacteria</taxon>
        <taxon>Pseudomonadati</taxon>
        <taxon>Pseudomonadota</taxon>
        <taxon>Gammaproteobacteria</taxon>
        <taxon>Alteromonadales</taxon>
        <taxon>Pseudoalteromonadaceae</taxon>
        <taxon>Psychrosphaera</taxon>
    </lineage>
</organism>
<accession>A0A6N8FD39</accession>
<protein>
    <submittedName>
        <fullName evidence="1">Uncharacterized protein</fullName>
    </submittedName>
</protein>
<dbReference type="AlphaFoldDB" id="A0A6N8FD39"/>
<proteinExistence type="predicted"/>
<sequence length="407" mass="47362">MEFINVPGIRELELAEKSMLSGVLARDNIIEQKYKELTRVDFSLFEYQIILTGDRRVCGYCLPEHIDIIAYPNGLEVFPEIINKYFKDPKVMTLTDTKDVEEVVLKQRLPAFLNANIDYSEQLNVSPHIVKHILEVRSDYHYLSPKYAFLKPALEEGLNEMQSSGELTALKNKFAIESYAKPTQLPNNVSIKAVSGNWEEYTEVDGSGVYWRMVDSGFGKSRKLEKEATSWLRAVRLFEEQKADVLVGTYKNSLPGYLPSKYHIDYETEVYAFTHDEETLTRFKNNDKDLTVCASETYELVVSKLPSKTSIYNSDFFMCEQLFTNKRVDVLIEYPYNVPSYFDTYKYTQFHESLPLFLLFHNNEKGRALKDWFDKGIEKTRRENQLSQHFLSLQDYKNARIEASKVN</sequence>
<comment type="caution">
    <text evidence="1">The sequence shown here is derived from an EMBL/GenBank/DDBJ whole genome shotgun (WGS) entry which is preliminary data.</text>
</comment>
<reference evidence="1 2" key="1">
    <citation type="submission" date="2019-11" db="EMBL/GenBank/DDBJ databases">
        <title>P. haliotis isolates from Z. marina roots.</title>
        <authorList>
            <person name="Cohen M."/>
            <person name="Jospin G."/>
            <person name="Eisen J.A."/>
            <person name="Coil D.A."/>
        </authorList>
    </citation>
    <scope>NUCLEOTIDE SEQUENCE [LARGE SCALE GENOMIC DNA]</scope>
    <source>
        <strain evidence="1 2">UCD-MCMsp1aY</strain>
    </source>
</reference>